<organism evidence="3 4">
    <name type="scientific">Nitratireductor aestuarii</name>
    <dbReference type="NCBI Taxonomy" id="1735103"/>
    <lineage>
        <taxon>Bacteria</taxon>
        <taxon>Pseudomonadati</taxon>
        <taxon>Pseudomonadota</taxon>
        <taxon>Alphaproteobacteria</taxon>
        <taxon>Hyphomicrobiales</taxon>
        <taxon>Phyllobacteriaceae</taxon>
        <taxon>Nitratireductor</taxon>
    </lineage>
</organism>
<dbReference type="PANTHER" id="PTHR31157">
    <property type="entry name" value="SCP DOMAIN-CONTAINING PROTEIN"/>
    <property type="match status" value="1"/>
</dbReference>
<accession>A0A916W185</accession>
<evidence type="ECO:0000313" key="4">
    <source>
        <dbReference type="Proteomes" id="UP000636264"/>
    </source>
</evidence>
<evidence type="ECO:0000313" key="3">
    <source>
        <dbReference type="EMBL" id="GGA58532.1"/>
    </source>
</evidence>
<dbReference type="InterPro" id="IPR014044">
    <property type="entry name" value="CAP_dom"/>
</dbReference>
<feature type="chain" id="PRO_5037363715" description="SCP domain-containing protein" evidence="1">
    <location>
        <begin position="20"/>
        <end position="173"/>
    </location>
</feature>
<keyword evidence="1" id="KW-0732">Signal</keyword>
<dbReference type="Proteomes" id="UP000636264">
    <property type="component" value="Unassembled WGS sequence"/>
</dbReference>
<protein>
    <recommendedName>
        <fullName evidence="2">SCP domain-containing protein</fullName>
    </recommendedName>
</protein>
<dbReference type="InterPro" id="IPR035940">
    <property type="entry name" value="CAP_sf"/>
</dbReference>
<reference evidence="3" key="1">
    <citation type="journal article" date="2014" name="Int. J. Syst. Evol. Microbiol.">
        <title>Complete genome sequence of Corynebacterium casei LMG S-19264T (=DSM 44701T), isolated from a smear-ripened cheese.</title>
        <authorList>
            <consortium name="US DOE Joint Genome Institute (JGI-PGF)"/>
            <person name="Walter F."/>
            <person name="Albersmeier A."/>
            <person name="Kalinowski J."/>
            <person name="Ruckert C."/>
        </authorList>
    </citation>
    <scope>NUCLEOTIDE SEQUENCE</scope>
    <source>
        <strain evidence="3">CGMCC 1.15320</strain>
    </source>
</reference>
<dbReference type="EMBL" id="BMIF01000002">
    <property type="protein sequence ID" value="GGA58532.1"/>
    <property type="molecule type" value="Genomic_DNA"/>
</dbReference>
<proteinExistence type="predicted"/>
<dbReference type="Pfam" id="PF00188">
    <property type="entry name" value="CAP"/>
    <property type="match status" value="1"/>
</dbReference>
<dbReference type="RefSeq" id="WP_188719870.1">
    <property type="nucleotide sequence ID" value="NZ_BMIF01000002.1"/>
</dbReference>
<feature type="signal peptide" evidence="1">
    <location>
        <begin position="1"/>
        <end position="19"/>
    </location>
</feature>
<evidence type="ECO:0000256" key="1">
    <source>
        <dbReference type="SAM" id="SignalP"/>
    </source>
</evidence>
<dbReference type="Gene3D" id="3.40.33.10">
    <property type="entry name" value="CAP"/>
    <property type="match status" value="1"/>
</dbReference>
<feature type="domain" description="SCP" evidence="2">
    <location>
        <begin position="42"/>
        <end position="164"/>
    </location>
</feature>
<keyword evidence="4" id="KW-1185">Reference proteome</keyword>
<gene>
    <name evidence="3" type="ORF">GCM10011385_10220</name>
</gene>
<dbReference type="SUPFAM" id="SSF55797">
    <property type="entry name" value="PR-1-like"/>
    <property type="match status" value="1"/>
</dbReference>
<comment type="caution">
    <text evidence="3">The sequence shown here is derived from an EMBL/GenBank/DDBJ whole genome shotgun (WGS) entry which is preliminary data.</text>
</comment>
<name>A0A916W185_9HYPH</name>
<dbReference type="PROSITE" id="PS51257">
    <property type="entry name" value="PROKAR_LIPOPROTEIN"/>
    <property type="match status" value="1"/>
</dbReference>
<dbReference type="CDD" id="cd05379">
    <property type="entry name" value="CAP_bacterial"/>
    <property type="match status" value="1"/>
</dbReference>
<dbReference type="AlphaFoldDB" id="A0A916W185"/>
<evidence type="ECO:0000259" key="2">
    <source>
        <dbReference type="Pfam" id="PF00188"/>
    </source>
</evidence>
<sequence>MRKLCVFAAAVLAMFVAGCAPQLSNNPVQEVNNLPAVRGQMLQLVNQSRRENGAPPLRYNTTLNAAAQAHAEDMARRGFYNHRSPEGRDVADRWASKGGGRWEAIGENILYCNRCAAPSQQAREFHQKWLQSPGHRRNIMRSDFEEFGFGMATANGRTYAVQNFVRQRQPGRW</sequence>
<dbReference type="PANTHER" id="PTHR31157:SF1">
    <property type="entry name" value="SCP DOMAIN-CONTAINING PROTEIN"/>
    <property type="match status" value="1"/>
</dbReference>
<reference evidence="3" key="2">
    <citation type="submission" date="2020-09" db="EMBL/GenBank/DDBJ databases">
        <authorList>
            <person name="Sun Q."/>
            <person name="Zhou Y."/>
        </authorList>
    </citation>
    <scope>NUCLEOTIDE SEQUENCE</scope>
    <source>
        <strain evidence="3">CGMCC 1.15320</strain>
    </source>
</reference>